<dbReference type="InParanoid" id="F2U9S9"/>
<dbReference type="Pfam" id="PF00153">
    <property type="entry name" value="Mito_carr"/>
    <property type="match status" value="2"/>
</dbReference>
<gene>
    <name evidence="13" type="ORF">PTSG_04820</name>
</gene>
<dbReference type="EMBL" id="GL832965">
    <property type="protein sequence ID" value="EGD73106.1"/>
    <property type="molecule type" value="Genomic_DNA"/>
</dbReference>
<keyword evidence="3 11" id="KW-0813">Transport</keyword>
<keyword evidence="9 10" id="KW-0472">Membrane</keyword>
<evidence type="ECO:0000256" key="12">
    <source>
        <dbReference type="SAM" id="MobiDB-lite"/>
    </source>
</evidence>
<dbReference type="FunCoup" id="F2U9S9">
    <property type="interactions" value="64"/>
</dbReference>
<dbReference type="eggNOG" id="KOG0755">
    <property type="taxonomic scope" value="Eukaryota"/>
</dbReference>
<dbReference type="PANTHER" id="PTHR45928">
    <property type="entry name" value="RE38146P"/>
    <property type="match status" value="1"/>
</dbReference>
<dbReference type="Proteomes" id="UP000007799">
    <property type="component" value="Unassembled WGS sequence"/>
</dbReference>
<evidence type="ECO:0000313" key="14">
    <source>
        <dbReference type="Proteomes" id="UP000007799"/>
    </source>
</evidence>
<comment type="subcellular location">
    <subcellularLocation>
        <location evidence="1">Mitochondrion inner membrane</location>
        <topology evidence="1">Multi-pass membrane protein</topology>
    </subcellularLocation>
</comment>
<dbReference type="PANTHER" id="PTHR45928:SF1">
    <property type="entry name" value="RE38146P"/>
    <property type="match status" value="1"/>
</dbReference>
<dbReference type="GO" id="GO:0005743">
    <property type="term" value="C:mitochondrial inner membrane"/>
    <property type="evidence" value="ECO:0007669"/>
    <property type="project" value="UniProtKB-SubCell"/>
</dbReference>
<dbReference type="InterPro" id="IPR023395">
    <property type="entry name" value="MCP_dom_sf"/>
</dbReference>
<keyword evidence="5" id="KW-0677">Repeat</keyword>
<evidence type="ECO:0000256" key="4">
    <source>
        <dbReference type="ARBA" id="ARBA00022692"/>
    </source>
</evidence>
<proteinExistence type="inferred from homology"/>
<evidence type="ECO:0000256" key="6">
    <source>
        <dbReference type="ARBA" id="ARBA00022792"/>
    </source>
</evidence>
<evidence type="ECO:0000256" key="3">
    <source>
        <dbReference type="ARBA" id="ARBA00022448"/>
    </source>
</evidence>
<evidence type="ECO:0000256" key="9">
    <source>
        <dbReference type="ARBA" id="ARBA00023136"/>
    </source>
</evidence>
<organism evidence="14">
    <name type="scientific">Salpingoeca rosetta (strain ATCC 50818 / BSB-021)</name>
    <dbReference type="NCBI Taxonomy" id="946362"/>
    <lineage>
        <taxon>Eukaryota</taxon>
        <taxon>Choanoflagellata</taxon>
        <taxon>Craspedida</taxon>
        <taxon>Salpingoecidae</taxon>
        <taxon>Salpingoeca</taxon>
    </lineage>
</organism>
<keyword evidence="8" id="KW-0496">Mitochondrion</keyword>
<feature type="compositionally biased region" description="Basic and acidic residues" evidence="12">
    <location>
        <begin position="1"/>
        <end position="23"/>
    </location>
</feature>
<feature type="region of interest" description="Disordered" evidence="12">
    <location>
        <begin position="1"/>
        <end position="37"/>
    </location>
</feature>
<evidence type="ECO:0000256" key="10">
    <source>
        <dbReference type="PROSITE-ProRule" id="PRU00282"/>
    </source>
</evidence>
<evidence type="ECO:0000256" key="11">
    <source>
        <dbReference type="RuleBase" id="RU000488"/>
    </source>
</evidence>
<feature type="repeat" description="Solcar" evidence="10">
    <location>
        <begin position="195"/>
        <end position="287"/>
    </location>
</feature>
<dbReference type="AlphaFoldDB" id="F2U9S9"/>
<dbReference type="RefSeq" id="XP_004994137.1">
    <property type="nucleotide sequence ID" value="XM_004994080.1"/>
</dbReference>
<evidence type="ECO:0000256" key="7">
    <source>
        <dbReference type="ARBA" id="ARBA00022989"/>
    </source>
</evidence>
<keyword evidence="6" id="KW-0999">Mitochondrion inner membrane</keyword>
<dbReference type="OMA" id="GFYDPMR"/>
<sequence>MTNEDKASGHPRRAAEPAVEERGAQGSGQPTAVVKKPQPSLPPILKYGTGAVATMGACIFSNPLEVIKTRMQLQGEMKSYGTYTKSYRNVFHAGYLIFKNEGAVSGAVSSCFGSPFYLVKTQQQAQCATQAAVGYQHHHKSGLDAFRGILHESGVKGLWRGVTGSIPRLIVGSSVQLSTYSQSREVLQKYTPMEEGVLLHFSASMLAGMFVAVAMNPFDVVATRLYNQPVDPKTKKGLYYRSVGDCLVKIFRTEGLRGLYKGVMPLYLRLGPHTVLTFVFWEQLRKPFEQHQVQL</sequence>
<dbReference type="KEGG" id="sre:PTSG_04820"/>
<evidence type="ECO:0000256" key="5">
    <source>
        <dbReference type="ARBA" id="ARBA00022737"/>
    </source>
</evidence>
<dbReference type="GeneID" id="16074715"/>
<accession>F2U9S9</accession>
<feature type="repeat" description="Solcar" evidence="10">
    <location>
        <begin position="93"/>
        <end position="186"/>
    </location>
</feature>
<evidence type="ECO:0000256" key="2">
    <source>
        <dbReference type="ARBA" id="ARBA00006375"/>
    </source>
</evidence>
<protein>
    <submittedName>
        <fullName evidence="13">Uncharacterized protein</fullName>
    </submittedName>
</protein>
<dbReference type="SUPFAM" id="SSF103506">
    <property type="entry name" value="Mitochondrial carrier"/>
    <property type="match status" value="1"/>
</dbReference>
<dbReference type="PROSITE" id="PS50920">
    <property type="entry name" value="SOLCAR"/>
    <property type="match status" value="2"/>
</dbReference>
<keyword evidence="4 10" id="KW-0812">Transmembrane</keyword>
<evidence type="ECO:0000313" key="13">
    <source>
        <dbReference type="EMBL" id="EGD73106.1"/>
    </source>
</evidence>
<reference evidence="13" key="1">
    <citation type="submission" date="2009-08" db="EMBL/GenBank/DDBJ databases">
        <title>Annotation of Salpingoeca rosetta.</title>
        <authorList>
            <consortium name="The Broad Institute Genome Sequencing Platform"/>
            <person name="Russ C."/>
            <person name="Cuomo C."/>
            <person name="Burger G."/>
            <person name="Gray M.W."/>
            <person name="Holland P.W.H."/>
            <person name="King N."/>
            <person name="Lang F.B.F."/>
            <person name="Roger A.J."/>
            <person name="Ruiz-Trillo I."/>
            <person name="Young S.K."/>
            <person name="Zeng Q."/>
            <person name="Gargeya S."/>
            <person name="Alvarado L."/>
            <person name="Berlin A."/>
            <person name="Chapman S.B."/>
            <person name="Chen Z."/>
            <person name="Freedman E."/>
            <person name="Gellesch M."/>
            <person name="Goldberg J."/>
            <person name="Griggs A."/>
            <person name="Gujja S."/>
            <person name="Heilman E."/>
            <person name="Heiman D."/>
            <person name="Howarth C."/>
            <person name="Mehta T."/>
            <person name="Neiman D."/>
            <person name="Pearson M."/>
            <person name="Roberts A."/>
            <person name="Saif S."/>
            <person name="Shea T."/>
            <person name="Shenoy N."/>
            <person name="Sisk P."/>
            <person name="Stolte C."/>
            <person name="Sykes S."/>
            <person name="White J."/>
            <person name="Yandava C."/>
            <person name="Haas B."/>
            <person name="Nusbaum C."/>
            <person name="Birren B."/>
        </authorList>
    </citation>
    <scope>NUCLEOTIDE SEQUENCE [LARGE SCALE GENOMIC DNA]</scope>
    <source>
        <strain evidence="13">ATCC 50818</strain>
    </source>
</reference>
<comment type="similarity">
    <text evidence="2 11">Belongs to the mitochondrial carrier (TC 2.A.29) family.</text>
</comment>
<dbReference type="InterPro" id="IPR051508">
    <property type="entry name" value="Mito_Carrier_Antiporter"/>
</dbReference>
<evidence type="ECO:0000256" key="8">
    <source>
        <dbReference type="ARBA" id="ARBA00023128"/>
    </source>
</evidence>
<dbReference type="Gene3D" id="1.50.40.10">
    <property type="entry name" value="Mitochondrial carrier domain"/>
    <property type="match status" value="2"/>
</dbReference>
<dbReference type="InterPro" id="IPR018108">
    <property type="entry name" value="MCP_transmembrane"/>
</dbReference>
<name>F2U9S9_SALR5</name>
<keyword evidence="14" id="KW-1185">Reference proteome</keyword>
<evidence type="ECO:0000256" key="1">
    <source>
        <dbReference type="ARBA" id="ARBA00004448"/>
    </source>
</evidence>
<keyword evidence="7" id="KW-1133">Transmembrane helix</keyword>
<dbReference type="OrthoDB" id="6703404at2759"/>